<keyword evidence="3" id="KW-1185">Reference proteome</keyword>
<evidence type="ECO:0000313" key="2">
    <source>
        <dbReference type="EMBL" id="CAK8690417.1"/>
    </source>
</evidence>
<name>A0ABP0GG38_CLALP</name>
<feature type="domain" description="PiggyBac transposable element-derived protein" evidence="1">
    <location>
        <begin position="58"/>
        <end position="105"/>
    </location>
</feature>
<dbReference type="Pfam" id="PF13843">
    <property type="entry name" value="DDE_Tnp_1_7"/>
    <property type="match status" value="1"/>
</dbReference>
<dbReference type="Proteomes" id="UP001642483">
    <property type="component" value="Unassembled WGS sequence"/>
</dbReference>
<proteinExistence type="predicted"/>
<organism evidence="2 3">
    <name type="scientific">Clavelina lepadiformis</name>
    <name type="common">Light-bulb sea squirt</name>
    <name type="synonym">Ascidia lepadiformis</name>
    <dbReference type="NCBI Taxonomy" id="159417"/>
    <lineage>
        <taxon>Eukaryota</taxon>
        <taxon>Metazoa</taxon>
        <taxon>Chordata</taxon>
        <taxon>Tunicata</taxon>
        <taxon>Ascidiacea</taxon>
        <taxon>Aplousobranchia</taxon>
        <taxon>Clavelinidae</taxon>
        <taxon>Clavelina</taxon>
    </lineage>
</organism>
<comment type="caution">
    <text evidence="2">The sequence shown here is derived from an EMBL/GenBank/DDBJ whole genome shotgun (WGS) entry which is preliminary data.</text>
</comment>
<dbReference type="EMBL" id="CAWYQH010000119">
    <property type="protein sequence ID" value="CAK8690417.1"/>
    <property type="molecule type" value="Genomic_DNA"/>
</dbReference>
<dbReference type="InterPro" id="IPR029526">
    <property type="entry name" value="PGBD"/>
</dbReference>
<reference evidence="2 3" key="1">
    <citation type="submission" date="2024-02" db="EMBL/GenBank/DDBJ databases">
        <authorList>
            <person name="Daric V."/>
            <person name="Darras S."/>
        </authorList>
    </citation>
    <scope>NUCLEOTIDE SEQUENCE [LARGE SCALE GENOMIC DNA]</scope>
</reference>
<evidence type="ECO:0000313" key="3">
    <source>
        <dbReference type="Proteomes" id="UP001642483"/>
    </source>
</evidence>
<gene>
    <name evidence="2" type="ORF">CVLEPA_LOCUS23040</name>
</gene>
<accession>A0ABP0GG38</accession>
<sequence length="135" mass="15585">MERRWLTFGDVERLLDEEDLESTDDEYLSSDDGDADHICDCASSDTSVESDSEDVSLTAATRNENTTQLWSKDDDRPIFNKIMSCGRFQQILKVLRFDDAEKEEEIDLRTNFNQSEKFLTLGIHTYEMRISLSLA</sequence>
<protein>
    <recommendedName>
        <fullName evidence="1">PiggyBac transposable element-derived protein domain-containing protein</fullName>
    </recommendedName>
</protein>
<evidence type="ECO:0000259" key="1">
    <source>
        <dbReference type="Pfam" id="PF13843"/>
    </source>
</evidence>